<dbReference type="GO" id="GO:0005085">
    <property type="term" value="F:guanyl-nucleotide exchange factor activity"/>
    <property type="evidence" value="ECO:0007669"/>
    <property type="project" value="UniProtKB-UniRule"/>
</dbReference>
<keyword evidence="3 4" id="KW-0175">Coiled coil</keyword>
<keyword evidence="2 4" id="KW-0344">Guanine-nucleotide releasing factor</keyword>
<evidence type="ECO:0000256" key="2">
    <source>
        <dbReference type="ARBA" id="ARBA00022658"/>
    </source>
</evidence>
<evidence type="ECO:0000256" key="4">
    <source>
        <dbReference type="RuleBase" id="RU369054"/>
    </source>
</evidence>
<keyword evidence="8" id="KW-1185">Reference proteome</keyword>
<comment type="function">
    <text evidence="4">Functions as guanine nucleotide exchange factor (GEF) for RAB11A.</text>
</comment>
<dbReference type="AlphaFoldDB" id="A0A8C3UNK1"/>
<dbReference type="GO" id="GO:0004860">
    <property type="term" value="F:protein kinase inhibitor activity"/>
    <property type="evidence" value="ECO:0007669"/>
    <property type="project" value="TreeGrafter"/>
</dbReference>
<proteinExistence type="inferred from homology"/>
<dbReference type="InterPro" id="IPR007940">
    <property type="entry name" value="SH3BP5"/>
</dbReference>
<keyword evidence="4" id="KW-0963">Cytoplasm</keyword>
<dbReference type="PANTHER" id="PTHR19423:SF8">
    <property type="entry name" value="SH3 DOMAIN-BINDING PROTEIN 5-LIKE"/>
    <property type="match status" value="1"/>
</dbReference>
<sequence length="621" mass="67800">MGDWENSGNPPKEQEEEEEEEEELDPRIQEELEHLNEANAEINRGELELDAARCRYRRILSDSARKLNSQGSQLGTCIDRARPYYEARRRAKEAQQETQRAALRYERAVGMHNAAREMVFVAEQGMGTGKNRLDPTWQEMLNHATRKVNEAEQERLWSEREHQRVTRLCQEAEAEVQRLQKSLRRDIARSRPYFELKAQFNQRLEEHKSRVNSLESSVAQAKLRYSVALRNLEQISEEIHARRFQRILRKKQRENPLGAEGGAQNLEIPGEMGKIPGENGKIPGEYAKIPDEISGKIPAEIGKNSGIPGEMEIPGEMGIQGEIPGKIPGEMGIPGEIPGKIRGENCGISADVSRISGKIPGEIRGIPGKIPGETPGIPGEIHGISGISGEISKIPGEIRGIPGKIPGEIHGISADVSRISGGIPGQIHGISAEISRIPGKIPGEIPGIPEIHDEIRAIPGEIRQNPDEIDGIPGEIRGISADVSRIPGKILGEIHGIPSEIRGEIHGIPDKIRGIPGINDAIAKNLGISDQIRGISDAAVPGFSGDDSAVPSGISDSGDSLSVLSLQTIASDLQKFDSVEHLAAIPGISGIADALSLHSEELGEEREKRGRSFRHHRSVSL</sequence>
<gene>
    <name evidence="7" type="primary">LOC117009792</name>
</gene>
<evidence type="ECO:0000256" key="3">
    <source>
        <dbReference type="ARBA" id="ARBA00023054"/>
    </source>
</evidence>
<feature type="compositionally biased region" description="Basic residues" evidence="6">
    <location>
        <begin position="611"/>
        <end position="621"/>
    </location>
</feature>
<evidence type="ECO:0000256" key="1">
    <source>
        <dbReference type="ARBA" id="ARBA00007796"/>
    </source>
</evidence>
<comment type="subcellular location">
    <subcellularLocation>
        <location evidence="4">Cytoplasm</location>
    </subcellularLocation>
    <text evidence="4">Colocalizes with RAB11A on cytoplasmic vesicle membranes.</text>
</comment>
<dbReference type="Ensembl" id="ENSCUST00005017869.1">
    <property type="protein sequence ID" value="ENSCUSP00005017210.1"/>
    <property type="gene ID" value="ENSCUSG00005011025.1"/>
</dbReference>
<reference evidence="7" key="3">
    <citation type="submission" date="2025-09" db="UniProtKB">
        <authorList>
            <consortium name="Ensembl"/>
        </authorList>
    </citation>
    <scope>IDENTIFICATION</scope>
</reference>
<dbReference type="GO" id="GO:0005737">
    <property type="term" value="C:cytoplasm"/>
    <property type="evidence" value="ECO:0007669"/>
    <property type="project" value="UniProtKB-SubCell"/>
</dbReference>
<feature type="coiled-coil region" evidence="5">
    <location>
        <begin position="28"/>
        <end position="55"/>
    </location>
</feature>
<name>A0A8C3UNK1_CATUS</name>
<feature type="region of interest" description="Disordered" evidence="6">
    <location>
        <begin position="1"/>
        <end position="27"/>
    </location>
</feature>
<dbReference type="GO" id="GO:0035556">
    <property type="term" value="P:intracellular signal transduction"/>
    <property type="evidence" value="ECO:0007669"/>
    <property type="project" value="UniProtKB-UniRule"/>
</dbReference>
<dbReference type="Pfam" id="PF05276">
    <property type="entry name" value="SH3BP5"/>
    <property type="match status" value="1"/>
</dbReference>
<dbReference type="GO" id="GO:0017124">
    <property type="term" value="F:SH3 domain binding"/>
    <property type="evidence" value="ECO:0007669"/>
    <property type="project" value="UniProtKB-UniRule"/>
</dbReference>
<reference evidence="7" key="2">
    <citation type="submission" date="2025-08" db="UniProtKB">
        <authorList>
            <consortium name="Ensembl"/>
        </authorList>
    </citation>
    <scope>IDENTIFICATION</scope>
</reference>
<feature type="compositionally biased region" description="Acidic residues" evidence="6">
    <location>
        <begin position="14"/>
        <end position="24"/>
    </location>
</feature>
<reference evidence="7" key="1">
    <citation type="submission" date="2020-10" db="EMBL/GenBank/DDBJ databases">
        <title>Catharus ustulatus (Swainson's thrush) genome, bCatUst1, primary haplotype v2.</title>
        <authorList>
            <person name="Delmore K."/>
            <person name="Vafadar M."/>
            <person name="Formenti G."/>
            <person name="Chow W."/>
            <person name="Pelan S."/>
            <person name="Howe K."/>
            <person name="Rhie A."/>
            <person name="Mountcastle J."/>
            <person name="Haase B."/>
            <person name="Fedrigo O."/>
            <person name="Jarvis E.D."/>
        </authorList>
    </citation>
    <scope>NUCLEOTIDE SEQUENCE [LARGE SCALE GENOMIC DNA]</scope>
</reference>
<feature type="region of interest" description="Disordered" evidence="6">
    <location>
        <begin position="602"/>
        <end position="621"/>
    </location>
</feature>
<dbReference type="PANTHER" id="PTHR19423">
    <property type="entry name" value="SH3 DOMAIN-BINDING PROTEIN 5"/>
    <property type="match status" value="1"/>
</dbReference>
<organism evidence="7 8">
    <name type="scientific">Catharus ustulatus</name>
    <name type="common">Russet-backed thrush</name>
    <name type="synonym">Hylocichla ustulatus</name>
    <dbReference type="NCBI Taxonomy" id="91951"/>
    <lineage>
        <taxon>Eukaryota</taxon>
        <taxon>Metazoa</taxon>
        <taxon>Chordata</taxon>
        <taxon>Craniata</taxon>
        <taxon>Vertebrata</taxon>
        <taxon>Euteleostomi</taxon>
        <taxon>Archelosauria</taxon>
        <taxon>Archosauria</taxon>
        <taxon>Dinosauria</taxon>
        <taxon>Saurischia</taxon>
        <taxon>Theropoda</taxon>
        <taxon>Coelurosauria</taxon>
        <taxon>Aves</taxon>
        <taxon>Neognathae</taxon>
        <taxon>Neoaves</taxon>
        <taxon>Telluraves</taxon>
        <taxon>Australaves</taxon>
        <taxon>Passeriformes</taxon>
        <taxon>Turdidae</taxon>
        <taxon>Catharus</taxon>
    </lineage>
</organism>
<comment type="domain">
    <text evidence="4">The N-terminal half of the protein mediates interaction with RAB11A and functions as guanine nucleotide exchange factor. Four long alpha-helices (interrupted by a central kink) assemble into coiled coils, giving rise to a 'V' shape.</text>
</comment>
<comment type="similarity">
    <text evidence="1 4">Belongs to the SH3BP5 family.</text>
</comment>
<evidence type="ECO:0000256" key="5">
    <source>
        <dbReference type="SAM" id="Coils"/>
    </source>
</evidence>
<protein>
    <recommendedName>
        <fullName evidence="4">SH3 domain-binding protein 5</fullName>
        <shortName evidence="4">SH3BP-5</shortName>
    </recommendedName>
</protein>
<accession>A0A8C3UNK1</accession>
<dbReference type="Proteomes" id="UP000694563">
    <property type="component" value="Chromosome 36"/>
</dbReference>
<evidence type="ECO:0000313" key="7">
    <source>
        <dbReference type="Ensembl" id="ENSCUSP00005017210.1"/>
    </source>
</evidence>
<feature type="coiled-coil region" evidence="5">
    <location>
        <begin position="141"/>
        <end position="238"/>
    </location>
</feature>
<comment type="subunit">
    <text evidence="4">Interacts with GDP-bound and nucleotide-free forms of RAB11A.</text>
</comment>
<evidence type="ECO:0000313" key="8">
    <source>
        <dbReference type="Proteomes" id="UP000694563"/>
    </source>
</evidence>
<evidence type="ECO:0000256" key="6">
    <source>
        <dbReference type="SAM" id="MobiDB-lite"/>
    </source>
</evidence>